<dbReference type="InterPro" id="IPR013249">
    <property type="entry name" value="RNA_pol_sigma70_r4_t2"/>
</dbReference>
<evidence type="ECO:0000256" key="2">
    <source>
        <dbReference type="ARBA" id="ARBA00023163"/>
    </source>
</evidence>
<dbReference type="InterPro" id="IPR036388">
    <property type="entry name" value="WH-like_DNA-bd_sf"/>
</dbReference>
<dbReference type="RefSeq" id="WP_283204508.1">
    <property type="nucleotide sequence ID" value="NZ_JASGCB010000033.1"/>
</dbReference>
<keyword evidence="2" id="KW-0804">Transcription</keyword>
<evidence type="ECO:0000313" key="6">
    <source>
        <dbReference type="Proteomes" id="UP001529245"/>
    </source>
</evidence>
<evidence type="ECO:0000256" key="1">
    <source>
        <dbReference type="ARBA" id="ARBA00023015"/>
    </source>
</evidence>
<keyword evidence="6" id="KW-1185">Reference proteome</keyword>
<dbReference type="SUPFAM" id="SSF46894">
    <property type="entry name" value="C-terminal effector domain of the bipartite response regulators"/>
    <property type="match status" value="1"/>
</dbReference>
<proteinExistence type="predicted"/>
<feature type="domain" description="HTH luxR-type" evidence="4">
    <location>
        <begin position="103"/>
        <end position="160"/>
    </location>
</feature>
<keyword evidence="1" id="KW-0805">Transcription regulation</keyword>
<gene>
    <name evidence="5" type="ORF">QID03_13125</name>
</gene>
<evidence type="ECO:0000313" key="5">
    <source>
        <dbReference type="EMBL" id="MDI9261100.1"/>
    </source>
</evidence>
<dbReference type="InterPro" id="IPR016032">
    <property type="entry name" value="Sig_transdc_resp-reg_C-effctor"/>
</dbReference>
<dbReference type="Gene3D" id="1.10.10.10">
    <property type="entry name" value="Winged helix-like DNA-binding domain superfamily/Winged helix DNA-binding domain"/>
    <property type="match status" value="1"/>
</dbReference>
<evidence type="ECO:0000259" key="4">
    <source>
        <dbReference type="SMART" id="SM00421"/>
    </source>
</evidence>
<dbReference type="SMART" id="SM00421">
    <property type="entry name" value="HTH_LUXR"/>
    <property type="match status" value="1"/>
</dbReference>
<accession>A0ABT6Y180</accession>
<organism evidence="5 6">
    <name type="scientific">Alicyclobacillus sendaiensis PA2</name>
    <dbReference type="NCBI Taxonomy" id="3029425"/>
    <lineage>
        <taxon>Bacteria</taxon>
        <taxon>Bacillati</taxon>
        <taxon>Bacillota</taxon>
        <taxon>Bacilli</taxon>
        <taxon>Bacillales</taxon>
        <taxon>Alicyclobacillaceae</taxon>
        <taxon>Alicyclobacillus</taxon>
    </lineage>
</organism>
<dbReference type="Proteomes" id="UP001529245">
    <property type="component" value="Unassembled WGS sequence"/>
</dbReference>
<name>A0ABT6Y180_ALISE</name>
<protein>
    <submittedName>
        <fullName evidence="5">Sigma factor-like helix-turn-helix DNA-binding protein</fullName>
    </submittedName>
</protein>
<reference evidence="5 6" key="1">
    <citation type="submission" date="2023-04" db="EMBL/GenBank/DDBJ databases">
        <title>A. sendaiensis sub sp. chiapanensis a novel subspecie with specific adaptation in bacterial cell wall isolated from an active volcano.</title>
        <authorList>
            <person name="Alvarez Gutierrez P.E."/>
            <person name="Ortiz Cortes L.Y."/>
        </authorList>
    </citation>
    <scope>NUCLEOTIDE SEQUENCE [LARGE SCALE GENOMIC DNA]</scope>
    <source>
        <strain evidence="5 6">PA2</strain>
    </source>
</reference>
<dbReference type="Pfam" id="PF08281">
    <property type="entry name" value="Sigma70_r4_2"/>
    <property type="match status" value="1"/>
</dbReference>
<sequence length="167" mass="19185">MRRDLDDLIAEYESTREAIRQARNRARRQAEDHDAALYDSMVRTLDYALAVMEGDYRAPRREILVGDLTDLDRLAARRRQWVARDNAGAAAEEEEERLPVAWLSFLSLREAACLFAYEHGMTYSAIARELGITRGAVQNHLKRARAKLARLDGVQLGLWEEELIAER</sequence>
<comment type="caution">
    <text evidence="5">The sequence shown here is derived from an EMBL/GenBank/DDBJ whole genome shotgun (WGS) entry which is preliminary data.</text>
</comment>
<keyword evidence="3" id="KW-0175">Coiled coil</keyword>
<dbReference type="EMBL" id="JASGCB010000033">
    <property type="protein sequence ID" value="MDI9261100.1"/>
    <property type="molecule type" value="Genomic_DNA"/>
</dbReference>
<evidence type="ECO:0000256" key="3">
    <source>
        <dbReference type="SAM" id="Coils"/>
    </source>
</evidence>
<feature type="coiled-coil region" evidence="3">
    <location>
        <begin position="2"/>
        <end position="36"/>
    </location>
</feature>
<dbReference type="InterPro" id="IPR000792">
    <property type="entry name" value="Tscrpt_reg_LuxR_C"/>
</dbReference>